<gene>
    <name evidence="1" type="ORF">D4L85_31830</name>
</gene>
<dbReference type="AlphaFoldDB" id="A0A385SX47"/>
<dbReference type="KEGG" id="chk:D4L85_31830"/>
<evidence type="ECO:0000313" key="2">
    <source>
        <dbReference type="Proteomes" id="UP000266183"/>
    </source>
</evidence>
<evidence type="ECO:0000313" key="1">
    <source>
        <dbReference type="EMBL" id="AYB34891.1"/>
    </source>
</evidence>
<name>A0A385SX47_9BACT</name>
<dbReference type="Proteomes" id="UP000266183">
    <property type="component" value="Chromosome"/>
</dbReference>
<accession>A0A385SX47</accession>
<proteinExistence type="predicted"/>
<organism evidence="1 2">
    <name type="scientific">Chryseolinea soli</name>
    <dbReference type="NCBI Taxonomy" id="2321403"/>
    <lineage>
        <taxon>Bacteria</taxon>
        <taxon>Pseudomonadati</taxon>
        <taxon>Bacteroidota</taxon>
        <taxon>Cytophagia</taxon>
        <taxon>Cytophagales</taxon>
        <taxon>Fulvivirgaceae</taxon>
        <taxon>Chryseolinea</taxon>
    </lineage>
</organism>
<dbReference type="EMBL" id="CP032382">
    <property type="protein sequence ID" value="AYB34891.1"/>
    <property type="molecule type" value="Genomic_DNA"/>
</dbReference>
<protein>
    <submittedName>
        <fullName evidence="1">Uncharacterized protein</fullName>
    </submittedName>
</protein>
<keyword evidence="2" id="KW-1185">Reference proteome</keyword>
<sequence length="91" mass="10321">MLLTIICIFLASGVGIWLNEIYSCGPKAVRVSEKIEGLGDSLAVREIVLFESDPGYETNLIDDTITIREGEKLKDIQRMIVKSKRRFRNHP</sequence>
<reference evidence="2" key="1">
    <citation type="submission" date="2018-09" db="EMBL/GenBank/DDBJ databases">
        <title>Chryseolinea sp. KIS68-18 isolated from soil.</title>
        <authorList>
            <person name="Weon H.-Y."/>
            <person name="Kwon S.-W."/>
            <person name="Lee S.A."/>
        </authorList>
    </citation>
    <scope>NUCLEOTIDE SEQUENCE [LARGE SCALE GENOMIC DNA]</scope>
    <source>
        <strain evidence="2">KIS68-18</strain>
    </source>
</reference>